<evidence type="ECO:0000313" key="1">
    <source>
        <dbReference type="Proteomes" id="UP000887576"/>
    </source>
</evidence>
<name>A0AC34PVW7_9BILA</name>
<evidence type="ECO:0000313" key="2">
    <source>
        <dbReference type="WBParaSite" id="JU765_v2.g10384.t1"/>
    </source>
</evidence>
<dbReference type="WBParaSite" id="JU765_v2.g10384.t1">
    <property type="protein sequence ID" value="JU765_v2.g10384.t1"/>
    <property type="gene ID" value="JU765_v2.g10384"/>
</dbReference>
<dbReference type="Proteomes" id="UP000887576">
    <property type="component" value="Unplaced"/>
</dbReference>
<protein>
    <submittedName>
        <fullName evidence="2">Threonine ammonia-lyase</fullName>
    </submittedName>
</protein>
<reference evidence="2" key="1">
    <citation type="submission" date="2022-11" db="UniProtKB">
        <authorList>
            <consortium name="WormBaseParasite"/>
        </authorList>
    </citation>
    <scope>IDENTIFICATION</scope>
</reference>
<accession>A0AC34PVW7</accession>
<proteinExistence type="predicted"/>
<sequence length="127" mass="13653">AKDYIDKMVLVNEQSIALGVLRLLEWEKVCVEGSGATPVAAFIAGLLPELKGKRVACICTGGNIDSTVLGRCIERGMVYDNRLIRFKVVVSDRPGGVAELTHIIAESGASIKDMFMERACGNKKQGA</sequence>
<organism evidence="1 2">
    <name type="scientific">Panagrolaimus sp. JU765</name>
    <dbReference type="NCBI Taxonomy" id="591449"/>
    <lineage>
        <taxon>Eukaryota</taxon>
        <taxon>Metazoa</taxon>
        <taxon>Ecdysozoa</taxon>
        <taxon>Nematoda</taxon>
        <taxon>Chromadorea</taxon>
        <taxon>Rhabditida</taxon>
        <taxon>Tylenchina</taxon>
        <taxon>Panagrolaimomorpha</taxon>
        <taxon>Panagrolaimoidea</taxon>
        <taxon>Panagrolaimidae</taxon>
        <taxon>Panagrolaimus</taxon>
    </lineage>
</organism>